<dbReference type="InterPro" id="IPR050807">
    <property type="entry name" value="TransReg_Diox_bact_type"/>
</dbReference>
<dbReference type="Gene3D" id="1.10.260.40">
    <property type="entry name" value="lambda repressor-like DNA-binding domains"/>
    <property type="match status" value="1"/>
</dbReference>
<dbReference type="EMBL" id="FRAH01000008">
    <property type="protein sequence ID" value="SHJ88016.1"/>
    <property type="molecule type" value="Genomic_DNA"/>
</dbReference>
<dbReference type="CDD" id="cd00093">
    <property type="entry name" value="HTH_XRE"/>
    <property type="match status" value="1"/>
</dbReference>
<dbReference type="InterPro" id="IPR001387">
    <property type="entry name" value="Cro/C1-type_HTH"/>
</dbReference>
<dbReference type="PANTHER" id="PTHR46797">
    <property type="entry name" value="HTH-TYPE TRANSCRIPTIONAL REGULATOR"/>
    <property type="match status" value="1"/>
</dbReference>
<dbReference type="InterPro" id="IPR010982">
    <property type="entry name" value="Lambda_DNA-bd_dom_sf"/>
</dbReference>
<evidence type="ECO:0000313" key="3">
    <source>
        <dbReference type="EMBL" id="SHJ88016.1"/>
    </source>
</evidence>
<dbReference type="SUPFAM" id="SSF47413">
    <property type="entry name" value="lambda repressor-like DNA-binding domains"/>
    <property type="match status" value="1"/>
</dbReference>
<dbReference type="OrthoDB" id="9798912at2"/>
<dbReference type="GO" id="GO:0003700">
    <property type="term" value="F:DNA-binding transcription factor activity"/>
    <property type="evidence" value="ECO:0007669"/>
    <property type="project" value="TreeGrafter"/>
</dbReference>
<name>A0A1M6MX43_9FIRM</name>
<feature type="domain" description="HTH cro/C1-type" evidence="2">
    <location>
        <begin position="10"/>
        <end position="64"/>
    </location>
</feature>
<evidence type="ECO:0000313" key="4">
    <source>
        <dbReference type="Proteomes" id="UP000183975"/>
    </source>
</evidence>
<organism evidence="3 4">
    <name type="scientific">Anaerotignum lactatifermentans DSM 14214</name>
    <dbReference type="NCBI Taxonomy" id="1121323"/>
    <lineage>
        <taxon>Bacteria</taxon>
        <taxon>Bacillati</taxon>
        <taxon>Bacillota</taxon>
        <taxon>Clostridia</taxon>
        <taxon>Lachnospirales</taxon>
        <taxon>Anaerotignaceae</taxon>
        <taxon>Anaerotignum</taxon>
    </lineage>
</organism>
<keyword evidence="1" id="KW-0238">DNA-binding</keyword>
<keyword evidence="4" id="KW-1185">Reference proteome</keyword>
<proteinExistence type="predicted"/>
<evidence type="ECO:0000259" key="2">
    <source>
        <dbReference type="PROSITE" id="PS50943"/>
    </source>
</evidence>
<reference evidence="3 4" key="1">
    <citation type="submission" date="2016-11" db="EMBL/GenBank/DDBJ databases">
        <authorList>
            <person name="Jaros S."/>
            <person name="Januszkiewicz K."/>
            <person name="Wedrychowicz H."/>
        </authorList>
    </citation>
    <scope>NUCLEOTIDE SEQUENCE [LARGE SCALE GENOMIC DNA]</scope>
    <source>
        <strain evidence="3 4">DSM 14214</strain>
    </source>
</reference>
<evidence type="ECO:0000256" key="1">
    <source>
        <dbReference type="ARBA" id="ARBA00023125"/>
    </source>
</evidence>
<dbReference type="SMART" id="SM00530">
    <property type="entry name" value="HTH_XRE"/>
    <property type="match status" value="1"/>
</dbReference>
<sequence length="109" mass="12615">MNYEHLGQRIREERLKHNLTQSKLAEDVNISDSYLGYIERGERSLSLETLVNLANRLGVTVDYLLHDSISPSDETIVDQFRSLIDQKSDAEKQMAIDVLKTMFSYLDHE</sequence>
<accession>A0A1M6MX43</accession>
<dbReference type="Pfam" id="PF01381">
    <property type="entry name" value="HTH_3"/>
    <property type="match status" value="1"/>
</dbReference>
<dbReference type="Proteomes" id="UP000183975">
    <property type="component" value="Unassembled WGS sequence"/>
</dbReference>
<protein>
    <submittedName>
        <fullName evidence="3">Transcriptional regulator, contains XRE-family HTH domain</fullName>
    </submittedName>
</protein>
<dbReference type="PANTHER" id="PTHR46797:SF1">
    <property type="entry name" value="METHYLPHOSPHONATE SYNTHASE"/>
    <property type="match status" value="1"/>
</dbReference>
<dbReference type="GO" id="GO:0005829">
    <property type="term" value="C:cytosol"/>
    <property type="evidence" value="ECO:0007669"/>
    <property type="project" value="TreeGrafter"/>
</dbReference>
<dbReference type="GO" id="GO:0003677">
    <property type="term" value="F:DNA binding"/>
    <property type="evidence" value="ECO:0007669"/>
    <property type="project" value="UniProtKB-KW"/>
</dbReference>
<dbReference type="AlphaFoldDB" id="A0A1M6MX43"/>
<dbReference type="RefSeq" id="WP_072849210.1">
    <property type="nucleotide sequence ID" value="NZ_FRAH01000008.1"/>
</dbReference>
<gene>
    <name evidence="3" type="ORF">SAMN02745138_00707</name>
</gene>
<dbReference type="PROSITE" id="PS50943">
    <property type="entry name" value="HTH_CROC1"/>
    <property type="match status" value="1"/>
</dbReference>